<organism evidence="1 2">
    <name type="scientific">Pedosphaera parvula (strain Ellin514)</name>
    <dbReference type="NCBI Taxonomy" id="320771"/>
    <lineage>
        <taxon>Bacteria</taxon>
        <taxon>Pseudomonadati</taxon>
        <taxon>Verrucomicrobiota</taxon>
        <taxon>Pedosphaerae</taxon>
        <taxon>Pedosphaerales</taxon>
        <taxon>Pedosphaeraceae</taxon>
        <taxon>Pedosphaera</taxon>
    </lineage>
</organism>
<protein>
    <submittedName>
        <fullName evidence="1">Uncharacterized protein</fullName>
    </submittedName>
</protein>
<proteinExistence type="predicted"/>
<comment type="caution">
    <text evidence="1">The sequence shown here is derived from an EMBL/GenBank/DDBJ whole genome shotgun (WGS) entry which is preliminary data.</text>
</comment>
<evidence type="ECO:0000313" key="1">
    <source>
        <dbReference type="EMBL" id="EEF58987.1"/>
    </source>
</evidence>
<dbReference type="STRING" id="320771.Cflav_PD2036"/>
<dbReference type="Proteomes" id="UP000003688">
    <property type="component" value="Unassembled WGS sequence"/>
</dbReference>
<dbReference type="EMBL" id="ABOX02000034">
    <property type="protein sequence ID" value="EEF58987.1"/>
    <property type="molecule type" value="Genomic_DNA"/>
</dbReference>
<sequence length="118" mass="13340">MKTRRIKFAELKSKRKRFGGLDCSGRKADCKSAIRQTASLRYVAGSSVGIGRRNPVVPMGLGTFLERVFPALKCRAIVIASLWEEDEDKDRELTGVNVSYRELTGHLFNFKLRISSFK</sequence>
<keyword evidence="2" id="KW-1185">Reference proteome</keyword>
<dbReference type="AlphaFoldDB" id="B9XME5"/>
<evidence type="ECO:0000313" key="2">
    <source>
        <dbReference type="Proteomes" id="UP000003688"/>
    </source>
</evidence>
<accession>B9XME5</accession>
<gene>
    <name evidence="1" type="ORF">Cflav_PD2036</name>
</gene>
<reference evidence="1 2" key="1">
    <citation type="journal article" date="2011" name="J. Bacteriol.">
        <title>Genome sequence of 'Pedosphaera parvula' Ellin514, an aerobic Verrucomicrobial isolate from pasture soil.</title>
        <authorList>
            <person name="Kant R."/>
            <person name="van Passel M.W."/>
            <person name="Sangwan P."/>
            <person name="Palva A."/>
            <person name="Lucas S."/>
            <person name="Copeland A."/>
            <person name="Lapidus A."/>
            <person name="Glavina Del Rio T."/>
            <person name="Dalin E."/>
            <person name="Tice H."/>
            <person name="Bruce D."/>
            <person name="Goodwin L."/>
            <person name="Pitluck S."/>
            <person name="Chertkov O."/>
            <person name="Larimer F.W."/>
            <person name="Land M.L."/>
            <person name="Hauser L."/>
            <person name="Brettin T.S."/>
            <person name="Detter J.C."/>
            <person name="Han S."/>
            <person name="de Vos W.M."/>
            <person name="Janssen P.H."/>
            <person name="Smidt H."/>
        </authorList>
    </citation>
    <scope>NUCLEOTIDE SEQUENCE [LARGE SCALE GENOMIC DNA]</scope>
    <source>
        <strain evidence="1 2">Ellin514</strain>
    </source>
</reference>
<name>B9XME5_PEDPL</name>
<dbReference type="RefSeq" id="WP_007416984.1">
    <property type="nucleotide sequence ID" value="NZ_ABOX02000034.1"/>
</dbReference>